<dbReference type="Pfam" id="PF04055">
    <property type="entry name" value="Radical_SAM"/>
    <property type="match status" value="1"/>
</dbReference>
<name>Q1K0J4_DESA6</name>
<evidence type="ECO:0000313" key="7">
    <source>
        <dbReference type="EMBL" id="EAT15947.1"/>
    </source>
</evidence>
<dbReference type="InterPro" id="IPR007197">
    <property type="entry name" value="rSAM"/>
</dbReference>
<comment type="caution">
    <text evidence="7">The sequence shown here is derived from an EMBL/GenBank/DDBJ whole genome shotgun (WGS) entry which is preliminary data.</text>
</comment>
<keyword evidence="5" id="KW-0411">Iron-sulfur</keyword>
<dbReference type="SUPFAM" id="SSF102114">
    <property type="entry name" value="Radical SAM enzymes"/>
    <property type="match status" value="1"/>
</dbReference>
<comment type="cofactor">
    <cofactor evidence="1">
        <name>[4Fe-4S] cluster</name>
        <dbReference type="ChEBI" id="CHEBI:49883"/>
    </cofactor>
</comment>
<dbReference type="OrthoDB" id="9810775at2"/>
<dbReference type="GO" id="GO:0003824">
    <property type="term" value="F:catalytic activity"/>
    <property type="evidence" value="ECO:0007669"/>
    <property type="project" value="InterPro"/>
</dbReference>
<gene>
    <name evidence="7" type="ORF">Dace_2247</name>
</gene>
<accession>Q1K0J4</accession>
<evidence type="ECO:0000256" key="2">
    <source>
        <dbReference type="ARBA" id="ARBA00022691"/>
    </source>
</evidence>
<keyword evidence="8" id="KW-1185">Reference proteome</keyword>
<dbReference type="AlphaFoldDB" id="Q1K0J4"/>
<reference evidence="7" key="1">
    <citation type="submission" date="2006-05" db="EMBL/GenBank/DDBJ databases">
        <title>Annotation of the draft genome assembly of Desulfuromonas acetoxidans DSM 684.</title>
        <authorList>
            <consortium name="US DOE Joint Genome Institute (JGI-ORNL)"/>
            <person name="Larimer F."/>
            <person name="Land M."/>
            <person name="Hauser L."/>
        </authorList>
    </citation>
    <scope>NUCLEOTIDE SEQUENCE [LARGE SCALE GENOMIC DNA]</scope>
    <source>
        <strain evidence="7">DSM 684</strain>
    </source>
</reference>
<dbReference type="SFLD" id="SFLDS00029">
    <property type="entry name" value="Radical_SAM"/>
    <property type="match status" value="1"/>
</dbReference>
<dbReference type="InterPro" id="IPR058240">
    <property type="entry name" value="rSAM_sf"/>
</dbReference>
<dbReference type="EMBL" id="AAEW02000007">
    <property type="protein sequence ID" value="EAT15947.1"/>
    <property type="molecule type" value="Genomic_DNA"/>
</dbReference>
<dbReference type="GO" id="GO:0051536">
    <property type="term" value="F:iron-sulfur cluster binding"/>
    <property type="evidence" value="ECO:0007669"/>
    <property type="project" value="UniProtKB-KW"/>
</dbReference>
<evidence type="ECO:0000256" key="3">
    <source>
        <dbReference type="ARBA" id="ARBA00022723"/>
    </source>
</evidence>
<reference evidence="7" key="2">
    <citation type="submission" date="2006-05" db="EMBL/GenBank/DDBJ databases">
        <title>Sequencing of the draft genome and assembly of Desulfuromonas acetoxidans DSM 684.</title>
        <authorList>
            <consortium name="US DOE Joint Genome Institute (JGI-PGF)"/>
            <person name="Copeland A."/>
            <person name="Lucas S."/>
            <person name="Lapidus A."/>
            <person name="Barry K."/>
            <person name="Detter J.C."/>
            <person name="Glavina del Rio T."/>
            <person name="Hammon N."/>
            <person name="Israni S."/>
            <person name="Dalin E."/>
            <person name="Tice H."/>
            <person name="Bruce D."/>
            <person name="Pitluck S."/>
            <person name="Richardson P."/>
        </authorList>
    </citation>
    <scope>NUCLEOTIDE SEQUENCE [LARGE SCALE GENOMIC DNA]</scope>
    <source>
        <strain evidence="7">DSM 684</strain>
    </source>
</reference>
<dbReference type="CDD" id="cd01335">
    <property type="entry name" value="Radical_SAM"/>
    <property type="match status" value="1"/>
</dbReference>
<evidence type="ECO:0000313" key="8">
    <source>
        <dbReference type="Proteomes" id="UP000005695"/>
    </source>
</evidence>
<organism evidence="7 8">
    <name type="scientific">Desulfuromonas acetoxidans (strain DSM 684 / 11070)</name>
    <dbReference type="NCBI Taxonomy" id="281689"/>
    <lineage>
        <taxon>Bacteria</taxon>
        <taxon>Pseudomonadati</taxon>
        <taxon>Thermodesulfobacteriota</taxon>
        <taxon>Desulfuromonadia</taxon>
        <taxon>Desulfuromonadales</taxon>
        <taxon>Desulfuromonadaceae</taxon>
        <taxon>Desulfuromonas</taxon>
    </lineage>
</organism>
<sequence length="476" mass="54649">MALSKKRRQHWIAANQQEYSQNYSSLHFLSADKYAQAHQSRQNILDSLASDVATGCCETKLDMNNLSPGCRICADGDWSCLFINGRCNCDCFYCPTSQQEIGQPTTNSIEFRHAEDYVLYLQRFGFRGASFSGGEPLLTFDRTLHFLKTIKAHMPSDFHTWLYTNGSLLTDQMVDQLAAAGLDEIRFDIGATNYQLTALKRVGNAIPVVTVEIPAVPEETERLKELLPQLVDSGVRHLNLHQLRLTPYNYPRLIQHDYRYLHGERVTVLDSELAALELLEFVHRNDIGLPINYCSFVYKHRFQAQAARLRNGHFMAKSYEGLTENGYIRTLILAGEVSRLQQLCRRFSENNCDPTLWSLVESRGRLHVHPCLWPLVELDGVEVIVDYAFARQLPQMTYRNPFTRIELSSRQEFVIERSRAGREIVFTAEQAEFFVRNVLLANRAPKDLGDDASTVDEFWEDVLAYETIPHGLQEYY</sequence>
<dbReference type="Proteomes" id="UP000005695">
    <property type="component" value="Unassembled WGS sequence"/>
</dbReference>
<evidence type="ECO:0000256" key="4">
    <source>
        <dbReference type="ARBA" id="ARBA00023004"/>
    </source>
</evidence>
<protein>
    <submittedName>
        <fullName evidence="7">Radical SAM</fullName>
    </submittedName>
</protein>
<proteinExistence type="predicted"/>
<dbReference type="GO" id="GO:0046872">
    <property type="term" value="F:metal ion binding"/>
    <property type="evidence" value="ECO:0007669"/>
    <property type="project" value="UniProtKB-KW"/>
</dbReference>
<dbReference type="RefSeq" id="WP_005999751.1">
    <property type="nucleotide sequence ID" value="NZ_AAEW02000007.1"/>
</dbReference>
<dbReference type="InterPro" id="IPR013785">
    <property type="entry name" value="Aldolase_TIM"/>
</dbReference>
<keyword evidence="2" id="KW-0949">S-adenosyl-L-methionine</keyword>
<dbReference type="InterPro" id="IPR040087">
    <property type="entry name" value="MJ0021-like"/>
</dbReference>
<keyword evidence="4" id="KW-0408">Iron</keyword>
<dbReference type="SFLD" id="SFLDG01108">
    <property type="entry name" value="Uncharacterised_Radical_SAM_Su"/>
    <property type="match status" value="1"/>
</dbReference>
<keyword evidence="3" id="KW-0479">Metal-binding</keyword>
<evidence type="ECO:0000259" key="6">
    <source>
        <dbReference type="PROSITE" id="PS51918"/>
    </source>
</evidence>
<dbReference type="PROSITE" id="PS51918">
    <property type="entry name" value="RADICAL_SAM"/>
    <property type="match status" value="1"/>
</dbReference>
<dbReference type="Gene3D" id="3.20.20.70">
    <property type="entry name" value="Aldolase class I"/>
    <property type="match status" value="1"/>
</dbReference>
<evidence type="ECO:0000256" key="5">
    <source>
        <dbReference type="ARBA" id="ARBA00023014"/>
    </source>
</evidence>
<dbReference type="PANTHER" id="PTHR43288:SF1">
    <property type="entry name" value="GLYCYL-RADICAL ENZYME ACTIVATING ENZYME MJ0021-RELATED"/>
    <property type="match status" value="1"/>
</dbReference>
<dbReference type="PANTHER" id="PTHR43288">
    <property type="entry name" value="BIOTIN SYNTHASE-RELATED PROTEIN, RADICAL SAM SUPERFAMILY"/>
    <property type="match status" value="1"/>
</dbReference>
<evidence type="ECO:0000256" key="1">
    <source>
        <dbReference type="ARBA" id="ARBA00001966"/>
    </source>
</evidence>
<feature type="domain" description="Radical SAM core" evidence="6">
    <location>
        <begin position="73"/>
        <end position="290"/>
    </location>
</feature>